<evidence type="ECO:0000313" key="10">
    <source>
        <dbReference type="Proteomes" id="UP000814243"/>
    </source>
</evidence>
<keyword evidence="2" id="KW-1003">Cell membrane</keyword>
<keyword evidence="4 8" id="KW-1133">Transmembrane helix</keyword>
<sequence length="626" mass="71989">MKKMKEMKDYFIYNLIILSVVNGDIKLILPEDRANETMDFNSITDCIIKITQTELYFRPTVAILDQGNNASENIFDNELIEKLTKYNIPQVIIQDMFSEENYDLHLIGLTVAFFDKCADIKNFDFKSIEKEMRFLIIISDSDDSCNSCVDKLEEIGDLVSKHAITFIIQDFVTGRNKMYTIFPKIDEKTCEEVVEQPSHINTCFNGTVEKEEIFPVKNPNNLNRCPFRIGMATLFPFSLIPNKELLKNYDNVTEIKGFDYEILKIVAEYFNATLETHYIYRKEENPYKDLEFTDFIKNGSLDVCAGGLYRIYKDEVEYSGIYVRQAVFWVYYAERAERSWQNLVSKLDDVYYFIIFYITYSIIWCLVSSFDGQAVSLITTLIHGWGALVGATSLQEPRTKKQKLLNLLYLIMSVYSSVYVSIQFYSFLTVRGPPEIFKTNAEVMGSGRTAYLKNSSKYFITDERYTEYAKRSADCVSFYNCAEKTLMYNGLTLLLQANFYIFQATSAVNGEARVLRATENMLTVYNEMLIRKDSPLVEKFQKVMKRLFEAGITGRLFTEAIGISVVAKAESANSIMIASSYSCQAGCSITLMQFAGIFYAWIFGCVISCLVFGIELFLRQAKVKEL</sequence>
<gene>
    <name evidence="9" type="ORF">HF086_011528</name>
</gene>
<evidence type="ECO:0000256" key="1">
    <source>
        <dbReference type="ARBA" id="ARBA00004651"/>
    </source>
</evidence>
<evidence type="ECO:0000256" key="6">
    <source>
        <dbReference type="ARBA" id="ARBA00023170"/>
    </source>
</evidence>
<dbReference type="PANTHER" id="PTHR42643">
    <property type="entry name" value="IONOTROPIC RECEPTOR 20A-RELATED"/>
    <property type="match status" value="1"/>
</dbReference>
<keyword evidence="7" id="KW-0325">Glycoprotein</keyword>
<proteinExistence type="predicted"/>
<accession>A0A922MCW0</accession>
<keyword evidence="5 8" id="KW-0472">Membrane</keyword>
<comment type="caution">
    <text evidence="9">The sequence shown here is derived from an EMBL/GenBank/DDBJ whole genome shotgun (WGS) entry which is preliminary data.</text>
</comment>
<protein>
    <recommendedName>
        <fullName evidence="11">Ionotropic receptor</fullName>
    </recommendedName>
</protein>
<evidence type="ECO:0000256" key="4">
    <source>
        <dbReference type="ARBA" id="ARBA00022989"/>
    </source>
</evidence>
<feature type="transmembrane region" description="Helical" evidence="8">
    <location>
        <begin position="350"/>
        <end position="370"/>
    </location>
</feature>
<evidence type="ECO:0000313" key="9">
    <source>
        <dbReference type="EMBL" id="KAH9634268.1"/>
    </source>
</evidence>
<comment type="subcellular location">
    <subcellularLocation>
        <location evidence="1">Cell membrane</location>
        <topology evidence="1">Multi-pass membrane protein</topology>
    </subcellularLocation>
</comment>
<evidence type="ECO:0000256" key="5">
    <source>
        <dbReference type="ARBA" id="ARBA00023136"/>
    </source>
</evidence>
<name>A0A922MCW0_SPOEX</name>
<evidence type="ECO:0000256" key="2">
    <source>
        <dbReference type="ARBA" id="ARBA00022475"/>
    </source>
</evidence>
<keyword evidence="6" id="KW-0675">Receptor</keyword>
<evidence type="ECO:0000256" key="8">
    <source>
        <dbReference type="SAM" id="Phobius"/>
    </source>
</evidence>
<evidence type="ECO:0000256" key="7">
    <source>
        <dbReference type="ARBA" id="ARBA00023180"/>
    </source>
</evidence>
<organism evidence="9 10">
    <name type="scientific">Spodoptera exigua</name>
    <name type="common">Beet armyworm</name>
    <name type="synonym">Noctua fulgens</name>
    <dbReference type="NCBI Taxonomy" id="7107"/>
    <lineage>
        <taxon>Eukaryota</taxon>
        <taxon>Metazoa</taxon>
        <taxon>Ecdysozoa</taxon>
        <taxon>Arthropoda</taxon>
        <taxon>Hexapoda</taxon>
        <taxon>Insecta</taxon>
        <taxon>Pterygota</taxon>
        <taxon>Neoptera</taxon>
        <taxon>Endopterygota</taxon>
        <taxon>Lepidoptera</taxon>
        <taxon>Glossata</taxon>
        <taxon>Ditrysia</taxon>
        <taxon>Noctuoidea</taxon>
        <taxon>Noctuidae</taxon>
        <taxon>Amphipyrinae</taxon>
        <taxon>Spodoptera</taxon>
    </lineage>
</organism>
<dbReference type="Proteomes" id="UP000814243">
    <property type="component" value="Unassembled WGS sequence"/>
</dbReference>
<feature type="transmembrane region" description="Helical" evidence="8">
    <location>
        <begin position="406"/>
        <end position="428"/>
    </location>
</feature>
<evidence type="ECO:0008006" key="11">
    <source>
        <dbReference type="Google" id="ProtNLM"/>
    </source>
</evidence>
<dbReference type="SUPFAM" id="SSF53850">
    <property type="entry name" value="Periplasmic binding protein-like II"/>
    <property type="match status" value="1"/>
</dbReference>
<dbReference type="GO" id="GO:0005886">
    <property type="term" value="C:plasma membrane"/>
    <property type="evidence" value="ECO:0007669"/>
    <property type="project" value="UniProtKB-SubCell"/>
</dbReference>
<feature type="transmembrane region" description="Helical" evidence="8">
    <location>
        <begin position="598"/>
        <end position="618"/>
    </location>
</feature>
<keyword evidence="3 8" id="KW-0812">Transmembrane</keyword>
<dbReference type="EMBL" id="JACEFF010000620">
    <property type="protein sequence ID" value="KAH9634268.1"/>
    <property type="molecule type" value="Genomic_DNA"/>
</dbReference>
<evidence type="ECO:0000256" key="3">
    <source>
        <dbReference type="ARBA" id="ARBA00022692"/>
    </source>
</evidence>
<feature type="transmembrane region" description="Helical" evidence="8">
    <location>
        <begin position="376"/>
        <end position="394"/>
    </location>
</feature>
<dbReference type="PANTHER" id="PTHR42643:SF24">
    <property type="entry name" value="IONOTROPIC RECEPTOR 60A"/>
    <property type="match status" value="1"/>
</dbReference>
<dbReference type="InterPro" id="IPR052192">
    <property type="entry name" value="Insect_Ionotropic_Sensory_Rcpt"/>
</dbReference>
<reference evidence="9" key="1">
    <citation type="journal article" date="2021" name="G3 (Bethesda)">
        <title>Genome and transcriptome analysis of the beet armyworm Spodoptera exigua reveals targets for pest control. .</title>
        <authorList>
            <person name="Simon S."/>
            <person name="Breeschoten T."/>
            <person name="Jansen H.J."/>
            <person name="Dirks R.P."/>
            <person name="Schranz M.E."/>
            <person name="Ros V.I.D."/>
        </authorList>
    </citation>
    <scope>NUCLEOTIDE SEQUENCE</scope>
    <source>
        <strain evidence="9">TB_SE_WUR_2020</strain>
    </source>
</reference>
<dbReference type="AlphaFoldDB" id="A0A922MCW0"/>